<protein>
    <recommendedName>
        <fullName evidence="3">Arrestin-like N-terminal domain-containing protein</fullName>
    </recommendedName>
</protein>
<name>A0AAV4HNV9_9GAST</name>
<dbReference type="EMBL" id="BMAT01005725">
    <property type="protein sequence ID" value="GFR98881.1"/>
    <property type="molecule type" value="Genomic_DNA"/>
</dbReference>
<comment type="caution">
    <text evidence="1">The sequence shown here is derived from an EMBL/GenBank/DDBJ whole genome shotgun (WGS) entry which is preliminary data.</text>
</comment>
<reference evidence="1 2" key="1">
    <citation type="journal article" date="2021" name="Elife">
        <title>Chloroplast acquisition without the gene transfer in kleptoplastic sea slugs, Plakobranchus ocellatus.</title>
        <authorList>
            <person name="Maeda T."/>
            <person name="Takahashi S."/>
            <person name="Yoshida T."/>
            <person name="Shimamura S."/>
            <person name="Takaki Y."/>
            <person name="Nagai Y."/>
            <person name="Toyoda A."/>
            <person name="Suzuki Y."/>
            <person name="Arimoto A."/>
            <person name="Ishii H."/>
            <person name="Satoh N."/>
            <person name="Nishiyama T."/>
            <person name="Hasebe M."/>
            <person name="Maruyama T."/>
            <person name="Minagawa J."/>
            <person name="Obokata J."/>
            <person name="Shigenobu S."/>
        </authorList>
    </citation>
    <scope>NUCLEOTIDE SEQUENCE [LARGE SCALE GENOMIC DNA]</scope>
</reference>
<proteinExistence type="predicted"/>
<dbReference type="AlphaFoldDB" id="A0AAV4HNV9"/>
<dbReference type="Proteomes" id="UP000762676">
    <property type="component" value="Unassembled WGS sequence"/>
</dbReference>
<accession>A0AAV4HNV9</accession>
<sequence>MKVGRRVMKHMCLFYPSTDVTDTHRNEKQRNKKVDDITVEDAIPGLFGAAPTCSGHWSVVRGDLEVTLDPPGAGWTQGYRAGVEVRVRAWPAPGQVDSRR</sequence>
<gene>
    <name evidence="1" type="ORF">ElyMa_002779900</name>
</gene>
<keyword evidence="2" id="KW-1185">Reference proteome</keyword>
<organism evidence="1 2">
    <name type="scientific">Elysia marginata</name>
    <dbReference type="NCBI Taxonomy" id="1093978"/>
    <lineage>
        <taxon>Eukaryota</taxon>
        <taxon>Metazoa</taxon>
        <taxon>Spiralia</taxon>
        <taxon>Lophotrochozoa</taxon>
        <taxon>Mollusca</taxon>
        <taxon>Gastropoda</taxon>
        <taxon>Heterobranchia</taxon>
        <taxon>Euthyneura</taxon>
        <taxon>Panpulmonata</taxon>
        <taxon>Sacoglossa</taxon>
        <taxon>Placobranchoidea</taxon>
        <taxon>Plakobranchidae</taxon>
        <taxon>Elysia</taxon>
    </lineage>
</organism>
<evidence type="ECO:0000313" key="1">
    <source>
        <dbReference type="EMBL" id="GFR98881.1"/>
    </source>
</evidence>
<evidence type="ECO:0008006" key="3">
    <source>
        <dbReference type="Google" id="ProtNLM"/>
    </source>
</evidence>
<evidence type="ECO:0000313" key="2">
    <source>
        <dbReference type="Proteomes" id="UP000762676"/>
    </source>
</evidence>